<dbReference type="GO" id="GO:0016788">
    <property type="term" value="F:hydrolase activity, acting on ester bonds"/>
    <property type="evidence" value="ECO:0007669"/>
    <property type="project" value="InterPro"/>
</dbReference>
<evidence type="ECO:0000256" key="1">
    <source>
        <dbReference type="ARBA" id="ARBA00001946"/>
    </source>
</evidence>
<protein>
    <submittedName>
        <fullName evidence="5">VRR-NUC domain-containing protein</fullName>
    </submittedName>
</protein>
<evidence type="ECO:0000256" key="2">
    <source>
        <dbReference type="ARBA" id="ARBA00022722"/>
    </source>
</evidence>
<comment type="cofactor">
    <cofactor evidence="1">
        <name>Mg(2+)</name>
        <dbReference type="ChEBI" id="CHEBI:18420"/>
    </cofactor>
</comment>
<name>A0A2V2YE39_9BACL</name>
<sequence>MRERTIEKRFCSEVKKHGGQAFKFIPPGYAGAPDRVVLCPGWRTYFVELKAPGEKLRPLQVKRAEELRKMGYPVYCIDSIAGIDDFIAEVFGHEV</sequence>
<dbReference type="Proteomes" id="UP000246635">
    <property type="component" value="Unassembled WGS sequence"/>
</dbReference>
<accession>A0A2V2YE39</accession>
<dbReference type="EMBL" id="QGTQ01000044">
    <property type="protein sequence ID" value="PWV90240.1"/>
    <property type="molecule type" value="Genomic_DNA"/>
</dbReference>
<reference evidence="5 6" key="1">
    <citation type="submission" date="2018-05" db="EMBL/GenBank/DDBJ databases">
        <title>Genomic Encyclopedia of Type Strains, Phase III (KMG-III): the genomes of soil and plant-associated and newly described type strains.</title>
        <authorList>
            <person name="Whitman W."/>
        </authorList>
    </citation>
    <scope>NUCLEOTIDE SEQUENCE [LARGE SCALE GENOMIC DNA]</scope>
    <source>
        <strain evidence="5 6">CECT 5696</strain>
    </source>
</reference>
<keyword evidence="3" id="KW-0378">Hydrolase</keyword>
<comment type="caution">
    <text evidence="5">The sequence shown here is derived from an EMBL/GenBank/DDBJ whole genome shotgun (WGS) entry which is preliminary data.</text>
</comment>
<dbReference type="AlphaFoldDB" id="A0A2V2YE39"/>
<evidence type="ECO:0000259" key="4">
    <source>
        <dbReference type="SMART" id="SM00990"/>
    </source>
</evidence>
<dbReference type="InterPro" id="IPR014883">
    <property type="entry name" value="VRR_NUC"/>
</dbReference>
<evidence type="ECO:0000313" key="6">
    <source>
        <dbReference type="Proteomes" id="UP000246635"/>
    </source>
</evidence>
<keyword evidence="2" id="KW-0540">Nuclease</keyword>
<feature type="domain" description="VRR-NUC" evidence="4">
    <location>
        <begin position="1"/>
        <end position="81"/>
    </location>
</feature>
<dbReference type="GO" id="GO:0004518">
    <property type="term" value="F:nuclease activity"/>
    <property type="evidence" value="ECO:0007669"/>
    <property type="project" value="UniProtKB-KW"/>
</dbReference>
<dbReference type="RefSeq" id="WP_110047442.1">
    <property type="nucleotide sequence ID" value="NZ_CP054610.1"/>
</dbReference>
<organism evidence="5 6">
    <name type="scientific">Paenibacillus cellulosilyticus</name>
    <dbReference type="NCBI Taxonomy" id="375489"/>
    <lineage>
        <taxon>Bacteria</taxon>
        <taxon>Bacillati</taxon>
        <taxon>Bacillota</taxon>
        <taxon>Bacilli</taxon>
        <taxon>Bacillales</taxon>
        <taxon>Paenibacillaceae</taxon>
        <taxon>Paenibacillus</taxon>
    </lineage>
</organism>
<dbReference type="InterPro" id="IPR011856">
    <property type="entry name" value="tRNA_endonuc-like_dom_sf"/>
</dbReference>
<dbReference type="GO" id="GO:0003676">
    <property type="term" value="F:nucleic acid binding"/>
    <property type="evidence" value="ECO:0007669"/>
    <property type="project" value="InterPro"/>
</dbReference>
<dbReference type="SMART" id="SM00990">
    <property type="entry name" value="VRR_NUC"/>
    <property type="match status" value="1"/>
</dbReference>
<gene>
    <name evidence="5" type="ORF">DFQ01_14416</name>
</gene>
<proteinExistence type="predicted"/>
<evidence type="ECO:0000256" key="3">
    <source>
        <dbReference type="ARBA" id="ARBA00022801"/>
    </source>
</evidence>
<evidence type="ECO:0000313" key="5">
    <source>
        <dbReference type="EMBL" id="PWV90240.1"/>
    </source>
</evidence>
<keyword evidence="6" id="KW-1185">Reference proteome</keyword>
<dbReference type="Gene3D" id="3.40.1350.10">
    <property type="match status" value="1"/>
</dbReference>
<dbReference type="OrthoDB" id="6706702at2"/>